<proteinExistence type="predicted"/>
<protein>
    <submittedName>
        <fullName evidence="1">Uncharacterized protein</fullName>
    </submittedName>
</protein>
<dbReference type="RefSeq" id="WP_162671893.1">
    <property type="nucleotide sequence ID" value="NZ_LR593886.1"/>
</dbReference>
<evidence type="ECO:0000313" key="1">
    <source>
        <dbReference type="EMBL" id="VTR99472.1"/>
    </source>
</evidence>
<dbReference type="EMBL" id="LR593886">
    <property type="protein sequence ID" value="VTR99472.1"/>
    <property type="molecule type" value="Genomic_DNA"/>
</dbReference>
<evidence type="ECO:0000313" key="2">
    <source>
        <dbReference type="Proteomes" id="UP000464178"/>
    </source>
</evidence>
<dbReference type="Proteomes" id="UP000464178">
    <property type="component" value="Chromosome"/>
</dbReference>
<organism evidence="1 2">
    <name type="scientific">Gemmata massiliana</name>
    <dbReference type="NCBI Taxonomy" id="1210884"/>
    <lineage>
        <taxon>Bacteria</taxon>
        <taxon>Pseudomonadati</taxon>
        <taxon>Planctomycetota</taxon>
        <taxon>Planctomycetia</taxon>
        <taxon>Gemmatales</taxon>
        <taxon>Gemmataceae</taxon>
        <taxon>Gemmata</taxon>
    </lineage>
</organism>
<name>A0A6P2DFD9_9BACT</name>
<dbReference type="KEGG" id="gms:SOIL9_85060"/>
<accession>A0A6P2DFD9</accession>
<gene>
    <name evidence="1" type="ORF">SOIL9_85060</name>
</gene>
<reference evidence="1 2" key="1">
    <citation type="submission" date="2019-05" db="EMBL/GenBank/DDBJ databases">
        <authorList>
            <consortium name="Science for Life Laboratories"/>
        </authorList>
    </citation>
    <scope>NUCLEOTIDE SEQUENCE [LARGE SCALE GENOMIC DNA]</scope>
    <source>
        <strain evidence="1">Soil9</strain>
    </source>
</reference>
<sequence>MFITVHLAPVGARGTARDDQLAQIAVSVGVTLEPLHPGTTESDLAGQFFADVPDASADDICTRLRTNLAVVAAYPKSVDGPPSTGTL</sequence>
<dbReference type="AlphaFoldDB" id="A0A6P2DFD9"/>
<keyword evidence="2" id="KW-1185">Reference proteome</keyword>